<feature type="compositionally biased region" description="Acidic residues" evidence="1">
    <location>
        <begin position="180"/>
        <end position="205"/>
    </location>
</feature>
<dbReference type="EMBL" id="LVYI01000003">
    <property type="protein sequence ID" value="OAP61495.1"/>
    <property type="molecule type" value="Genomic_DNA"/>
</dbReference>
<dbReference type="OrthoDB" id="4158433at2759"/>
<reference evidence="2 3" key="1">
    <citation type="submission" date="2016-04" db="EMBL/GenBank/DDBJ databases">
        <title>Draft genome of Fonsecaea erecta CBS 125763.</title>
        <authorList>
            <person name="Weiss V.A."/>
            <person name="Vicente V.A."/>
            <person name="Raittz R.T."/>
            <person name="Moreno L.F."/>
            <person name="De Souza E.M."/>
            <person name="Pedrosa F.O."/>
            <person name="Steffens M.B."/>
            <person name="Faoro H."/>
            <person name="Tadra-Sfeir M.Z."/>
            <person name="Najafzadeh M.J."/>
            <person name="Felipe M.S."/>
            <person name="Teixeira M."/>
            <person name="Sun J."/>
            <person name="Xi L."/>
            <person name="Gomes R."/>
            <person name="De Azevedo C.M."/>
            <person name="Salgado C.G."/>
            <person name="Da Silva M.B."/>
            <person name="Nascimento M.F."/>
            <person name="Queiroz-Telles F."/>
            <person name="Attili D.S."/>
            <person name="Gorbushina A."/>
        </authorList>
    </citation>
    <scope>NUCLEOTIDE SEQUENCE [LARGE SCALE GENOMIC DNA]</scope>
    <source>
        <strain evidence="2 3">CBS 125763</strain>
    </source>
</reference>
<evidence type="ECO:0000313" key="3">
    <source>
        <dbReference type="Proteomes" id="UP000078343"/>
    </source>
</evidence>
<evidence type="ECO:0000256" key="1">
    <source>
        <dbReference type="SAM" id="MobiDB-lite"/>
    </source>
</evidence>
<feature type="region of interest" description="Disordered" evidence="1">
    <location>
        <begin position="1"/>
        <end position="28"/>
    </location>
</feature>
<organism evidence="2 3">
    <name type="scientific">Fonsecaea erecta</name>
    <dbReference type="NCBI Taxonomy" id="1367422"/>
    <lineage>
        <taxon>Eukaryota</taxon>
        <taxon>Fungi</taxon>
        <taxon>Dikarya</taxon>
        <taxon>Ascomycota</taxon>
        <taxon>Pezizomycotina</taxon>
        <taxon>Eurotiomycetes</taxon>
        <taxon>Chaetothyriomycetidae</taxon>
        <taxon>Chaetothyriales</taxon>
        <taxon>Herpotrichiellaceae</taxon>
        <taxon>Fonsecaea</taxon>
    </lineage>
</organism>
<accession>A0A178ZR71</accession>
<protein>
    <submittedName>
        <fullName evidence="2">Uncharacterized protein</fullName>
    </submittedName>
</protein>
<dbReference type="GeneID" id="30007867"/>
<sequence length="205" mass="22684">MPPNKKKNRRNRVATQNQDQSLPPPKTVPCPRCHEEIIVPKTCKHGKKLINCQGTGCTTAHIDEHNEHCQPVAPSRPATSGPANTPPEFSGPTLITGPWVTGPPNAQLSAALRTFNSMHTVALGELSFQLTNLMTRRGKYAKYVDGMPVTEWFHKVEDGSVQLVNQWTEKLRKVNNGEQTVEEIGYDDDESEDLGDECATPSEDE</sequence>
<dbReference type="Proteomes" id="UP000078343">
    <property type="component" value="Unassembled WGS sequence"/>
</dbReference>
<comment type="caution">
    <text evidence="2">The sequence shown here is derived from an EMBL/GenBank/DDBJ whole genome shotgun (WGS) entry which is preliminary data.</text>
</comment>
<evidence type="ECO:0000313" key="2">
    <source>
        <dbReference type="EMBL" id="OAP61495.1"/>
    </source>
</evidence>
<feature type="compositionally biased region" description="Basic residues" evidence="1">
    <location>
        <begin position="1"/>
        <end position="12"/>
    </location>
</feature>
<dbReference type="RefSeq" id="XP_018694862.1">
    <property type="nucleotide sequence ID" value="XM_018835212.1"/>
</dbReference>
<gene>
    <name evidence="2" type="ORF">AYL99_03698</name>
</gene>
<name>A0A178ZR71_9EURO</name>
<feature type="region of interest" description="Disordered" evidence="1">
    <location>
        <begin position="175"/>
        <end position="205"/>
    </location>
</feature>
<keyword evidence="3" id="KW-1185">Reference proteome</keyword>
<dbReference type="AlphaFoldDB" id="A0A178ZR71"/>
<proteinExistence type="predicted"/>